<keyword evidence="6" id="KW-1185">Reference proteome</keyword>
<dbReference type="GO" id="GO:0000160">
    <property type="term" value="P:phosphorelay signal transduction system"/>
    <property type="evidence" value="ECO:0007669"/>
    <property type="project" value="InterPro"/>
</dbReference>
<dbReference type="GO" id="GO:0003677">
    <property type="term" value="F:DNA binding"/>
    <property type="evidence" value="ECO:0007669"/>
    <property type="project" value="UniProtKB-KW"/>
</dbReference>
<dbReference type="PRINTS" id="PR00038">
    <property type="entry name" value="HTHLUXR"/>
</dbReference>
<dbReference type="GO" id="GO:0006355">
    <property type="term" value="P:regulation of DNA-templated transcription"/>
    <property type="evidence" value="ECO:0007669"/>
    <property type="project" value="InterPro"/>
</dbReference>
<dbReference type="PANTHER" id="PTHR43214:SF42">
    <property type="entry name" value="TRANSCRIPTIONAL REGULATORY PROTEIN DESR"/>
    <property type="match status" value="1"/>
</dbReference>
<organism evidence="5 6">
    <name type="scientific">Streptomyces violaceusniger</name>
    <dbReference type="NCBI Taxonomy" id="68280"/>
    <lineage>
        <taxon>Bacteria</taxon>
        <taxon>Bacillati</taxon>
        <taxon>Actinomycetota</taxon>
        <taxon>Actinomycetes</taxon>
        <taxon>Kitasatosporales</taxon>
        <taxon>Streptomycetaceae</taxon>
        <taxon>Streptomyces</taxon>
        <taxon>Streptomyces violaceusniger group</taxon>
    </lineage>
</organism>
<dbReference type="Pfam" id="PF00196">
    <property type="entry name" value="GerE"/>
    <property type="match status" value="1"/>
</dbReference>
<dbReference type="SUPFAM" id="SSF52172">
    <property type="entry name" value="CheY-like"/>
    <property type="match status" value="1"/>
</dbReference>
<dbReference type="Proteomes" id="UP000301309">
    <property type="component" value="Unassembled WGS sequence"/>
</dbReference>
<comment type="caution">
    <text evidence="5">The sequence shown here is derived from an EMBL/GenBank/DDBJ whole genome shotgun (WGS) entry which is preliminary data.</text>
</comment>
<dbReference type="PROSITE" id="PS50043">
    <property type="entry name" value="HTH_LUXR_2"/>
    <property type="match status" value="1"/>
</dbReference>
<dbReference type="Gene3D" id="3.40.50.2300">
    <property type="match status" value="1"/>
</dbReference>
<dbReference type="InterPro" id="IPR016032">
    <property type="entry name" value="Sig_transdc_resp-reg_C-effctor"/>
</dbReference>
<evidence type="ECO:0000259" key="4">
    <source>
        <dbReference type="PROSITE" id="PS50110"/>
    </source>
</evidence>
<evidence type="ECO:0000313" key="6">
    <source>
        <dbReference type="Proteomes" id="UP000301309"/>
    </source>
</evidence>
<dbReference type="InterPro" id="IPR039420">
    <property type="entry name" value="WalR-like"/>
</dbReference>
<dbReference type="PROSITE" id="PS50110">
    <property type="entry name" value="RESPONSE_REGULATORY"/>
    <property type="match status" value="1"/>
</dbReference>
<evidence type="ECO:0000256" key="1">
    <source>
        <dbReference type="ARBA" id="ARBA00023125"/>
    </source>
</evidence>
<feature type="domain" description="Response regulatory" evidence="4">
    <location>
        <begin position="16"/>
        <end position="132"/>
    </location>
</feature>
<keyword evidence="1 5" id="KW-0238">DNA-binding</keyword>
<dbReference type="SUPFAM" id="SSF46894">
    <property type="entry name" value="C-terminal effector domain of the bipartite response regulators"/>
    <property type="match status" value="1"/>
</dbReference>
<dbReference type="PANTHER" id="PTHR43214">
    <property type="entry name" value="TWO-COMPONENT RESPONSE REGULATOR"/>
    <property type="match status" value="1"/>
</dbReference>
<gene>
    <name evidence="5" type="primary">desR_2</name>
    <name evidence="5" type="ORF">SVIO_045350</name>
</gene>
<dbReference type="InterPro" id="IPR001789">
    <property type="entry name" value="Sig_transdc_resp-reg_receiver"/>
</dbReference>
<dbReference type="SMART" id="SM00448">
    <property type="entry name" value="REC"/>
    <property type="match status" value="1"/>
</dbReference>
<reference evidence="5 6" key="1">
    <citation type="journal article" date="2020" name="Int. J. Syst. Evol. Microbiol.">
        <title>Reclassification of Streptomyces castelarensis and Streptomyces sporoclivatus as later heterotypic synonyms of Streptomyces antimycoticus.</title>
        <authorList>
            <person name="Komaki H."/>
            <person name="Tamura T."/>
        </authorList>
    </citation>
    <scope>NUCLEOTIDE SEQUENCE [LARGE SCALE GENOMIC DNA]</scope>
    <source>
        <strain evidence="5 6">NBRC 13459</strain>
    </source>
</reference>
<evidence type="ECO:0000259" key="3">
    <source>
        <dbReference type="PROSITE" id="PS50043"/>
    </source>
</evidence>
<evidence type="ECO:0000256" key="2">
    <source>
        <dbReference type="PROSITE-ProRule" id="PRU00169"/>
    </source>
</evidence>
<accession>A0A4D4KYL0</accession>
<sequence>MRGEDGRGKQGGGMVRVLIAEDMHMLRKALVALLEFEPDIDVVAEFSSGAEILPRARELRPDVAVLDIDLPGVDGLTAAAELSTAVPECRTMMLTSLGRPGNLRRALAAHVSGFLLKDSSPEKLSDAIRAVAKGERVIDPQLALAALDDGPQPLTPRELEVLRFAAKGEDSAQIAAKLFLSVGTVRNYLTSAVTKLDARNRVDAIRIAREAGWL</sequence>
<dbReference type="CDD" id="cd06170">
    <property type="entry name" value="LuxR_C_like"/>
    <property type="match status" value="1"/>
</dbReference>
<dbReference type="PROSITE" id="PS00622">
    <property type="entry name" value="HTH_LUXR_1"/>
    <property type="match status" value="1"/>
</dbReference>
<dbReference type="InterPro" id="IPR000792">
    <property type="entry name" value="Tscrpt_reg_LuxR_C"/>
</dbReference>
<feature type="domain" description="HTH luxR-type" evidence="3">
    <location>
        <begin position="147"/>
        <end position="212"/>
    </location>
</feature>
<dbReference type="SMART" id="SM00421">
    <property type="entry name" value="HTH_LUXR"/>
    <property type="match status" value="1"/>
</dbReference>
<evidence type="ECO:0000313" key="5">
    <source>
        <dbReference type="EMBL" id="GDY53912.1"/>
    </source>
</evidence>
<dbReference type="Pfam" id="PF00072">
    <property type="entry name" value="Response_reg"/>
    <property type="match status" value="1"/>
</dbReference>
<keyword evidence="2" id="KW-0597">Phosphoprotein</keyword>
<dbReference type="EMBL" id="BJHW01000001">
    <property type="protein sequence ID" value="GDY53912.1"/>
    <property type="molecule type" value="Genomic_DNA"/>
</dbReference>
<protein>
    <submittedName>
        <fullName evidence="5">DNA-binding response regulator</fullName>
    </submittedName>
</protein>
<dbReference type="AlphaFoldDB" id="A0A4D4KYL0"/>
<feature type="modified residue" description="4-aspartylphosphate" evidence="2">
    <location>
        <position position="67"/>
    </location>
</feature>
<name>A0A4D4KYL0_STRVO</name>
<dbReference type="InterPro" id="IPR011006">
    <property type="entry name" value="CheY-like_superfamily"/>
</dbReference>
<proteinExistence type="predicted"/>